<reference evidence="1" key="1">
    <citation type="submission" date="2023-02" db="EMBL/GenBank/DDBJ databases">
        <title>Description of Roseinatronobacter alkalisoli sp. nov., an alkaliphilic bacerium isolated from soda soil.</title>
        <authorList>
            <person name="Wei W."/>
        </authorList>
    </citation>
    <scope>NUCLEOTIDE SEQUENCE</scope>
    <source>
        <strain evidence="1">HJB301</strain>
    </source>
</reference>
<keyword evidence="2" id="KW-1185">Reference proteome</keyword>
<protein>
    <submittedName>
        <fullName evidence="1">Uncharacterized protein</fullName>
    </submittedName>
</protein>
<comment type="caution">
    <text evidence="1">The sequence shown here is derived from an EMBL/GenBank/DDBJ whole genome shotgun (WGS) entry which is preliminary data.</text>
</comment>
<name>A0ABT5T3M5_9RHOB</name>
<evidence type="ECO:0000313" key="2">
    <source>
        <dbReference type="Proteomes" id="UP001431784"/>
    </source>
</evidence>
<organism evidence="1 2">
    <name type="scientific">Roseinatronobacter alkalisoli</name>
    <dbReference type="NCBI Taxonomy" id="3028235"/>
    <lineage>
        <taxon>Bacteria</taxon>
        <taxon>Pseudomonadati</taxon>
        <taxon>Pseudomonadota</taxon>
        <taxon>Alphaproteobacteria</taxon>
        <taxon>Rhodobacterales</taxon>
        <taxon>Paracoccaceae</taxon>
        <taxon>Roseinatronobacter</taxon>
    </lineage>
</organism>
<dbReference type="RefSeq" id="WP_274350111.1">
    <property type="nucleotide sequence ID" value="NZ_JAQZSM010000001.1"/>
</dbReference>
<evidence type="ECO:0000313" key="1">
    <source>
        <dbReference type="EMBL" id="MDD7969639.1"/>
    </source>
</evidence>
<dbReference type="Proteomes" id="UP001431784">
    <property type="component" value="Unassembled WGS sequence"/>
</dbReference>
<sequence>MEMPHLARRLVLVRPDGNRFVPVARLDGVSNHRIGEDFITGGVRDCAAGPGIIMLSADWHHLLRITFENGRLRAAGLGPFSNAQALEAVLACND</sequence>
<gene>
    <name evidence="1" type="ORF">PUT78_00880</name>
</gene>
<dbReference type="EMBL" id="JAQZSM010000001">
    <property type="protein sequence ID" value="MDD7969639.1"/>
    <property type="molecule type" value="Genomic_DNA"/>
</dbReference>
<accession>A0ABT5T3M5</accession>
<proteinExistence type="predicted"/>